<dbReference type="AlphaFoldDB" id="W2HB87"/>
<feature type="non-terminal residue" evidence="1">
    <location>
        <position position="119"/>
    </location>
</feature>
<accession>W2HB87</accession>
<dbReference type="VEuPathDB" id="FungiDB:PPTG_20403"/>
<dbReference type="EMBL" id="KI685291">
    <property type="protein sequence ID" value="ETK91771.1"/>
    <property type="molecule type" value="Genomic_DNA"/>
</dbReference>
<proteinExistence type="predicted"/>
<reference evidence="1" key="1">
    <citation type="submission" date="2013-11" db="EMBL/GenBank/DDBJ databases">
        <title>The Genome Sequence of Phytophthora parasitica CJ02B3.</title>
        <authorList>
            <consortium name="The Broad Institute Genomics Platform"/>
            <person name="Russ C."/>
            <person name="Tyler B."/>
            <person name="Panabieres F."/>
            <person name="Shan W."/>
            <person name="Tripathy S."/>
            <person name="Grunwald N."/>
            <person name="Machado M."/>
            <person name="Johnson C.S."/>
            <person name="Arredondo F."/>
            <person name="Hong C."/>
            <person name="Coffey M."/>
            <person name="Young S.K."/>
            <person name="Zeng Q."/>
            <person name="Gargeya S."/>
            <person name="Fitzgerald M."/>
            <person name="Abouelleil A."/>
            <person name="Alvarado L."/>
            <person name="Chapman S.B."/>
            <person name="Gainer-Dewar J."/>
            <person name="Goldberg J."/>
            <person name="Griggs A."/>
            <person name="Gujja S."/>
            <person name="Hansen M."/>
            <person name="Howarth C."/>
            <person name="Imamovic A."/>
            <person name="Ireland A."/>
            <person name="Larimer J."/>
            <person name="McCowan C."/>
            <person name="Murphy C."/>
            <person name="Pearson M."/>
            <person name="Poon T.W."/>
            <person name="Priest M."/>
            <person name="Roberts A."/>
            <person name="Saif S."/>
            <person name="Shea T."/>
            <person name="Sykes S."/>
            <person name="Wortman J."/>
            <person name="Nusbaum C."/>
            <person name="Birren B."/>
        </authorList>
    </citation>
    <scope>NUCLEOTIDE SEQUENCE [LARGE SCALE GENOMIC DNA]</scope>
    <source>
        <strain evidence="1">CJ02B3</strain>
    </source>
</reference>
<sequence length="119" mass="13149">MFIHRFLKLNRLMIRLITHKGRKKRNDMEHTFEEKGILSSDMGPGKYASVYKMDQTAVYIDMSSRTTIEFVGAPTVDVLQGSEANGFRASVFLAASATGHKLPPFVVFSGVPGARVAAE</sequence>
<evidence type="ECO:0000313" key="1">
    <source>
        <dbReference type="EMBL" id="ETK91771.1"/>
    </source>
</evidence>
<protein>
    <submittedName>
        <fullName evidence="1">Uncharacterized protein</fullName>
    </submittedName>
</protein>
<name>W2HB87_PHYNI</name>
<gene>
    <name evidence="1" type="ORF">L915_04718</name>
</gene>
<organism evidence="1">
    <name type="scientific">Phytophthora nicotianae</name>
    <name type="common">Potato buckeye rot agent</name>
    <name type="synonym">Phytophthora parasitica</name>
    <dbReference type="NCBI Taxonomy" id="4792"/>
    <lineage>
        <taxon>Eukaryota</taxon>
        <taxon>Sar</taxon>
        <taxon>Stramenopiles</taxon>
        <taxon>Oomycota</taxon>
        <taxon>Peronosporomycetes</taxon>
        <taxon>Peronosporales</taxon>
        <taxon>Peronosporaceae</taxon>
        <taxon>Phytophthora</taxon>
    </lineage>
</organism>
<dbReference type="Proteomes" id="UP000053236">
    <property type="component" value="Unassembled WGS sequence"/>
</dbReference>